<dbReference type="OrthoDB" id="9802510at2"/>
<dbReference type="Pfam" id="PF00881">
    <property type="entry name" value="Nitroreductase"/>
    <property type="match status" value="1"/>
</dbReference>
<proteinExistence type="inferred from homology"/>
<evidence type="ECO:0000313" key="8">
    <source>
        <dbReference type="EMBL" id="KUP94293.1"/>
    </source>
</evidence>
<dbReference type="CDD" id="cd02136">
    <property type="entry name" value="PnbA_NfnB-like"/>
    <property type="match status" value="1"/>
</dbReference>
<dbReference type="PATRIC" id="fig|1768241.3.peg.881"/>
<dbReference type="AlphaFoldDB" id="A0A132C177"/>
<reference evidence="8 9" key="1">
    <citation type="submission" date="2015-12" db="EMBL/GenBank/DDBJ databases">
        <title>Genome sequence of the marine Rhodobacteraceae strain O3.65, Candidatus Tritonibacter horizontis.</title>
        <authorList>
            <person name="Poehlein A."/>
            <person name="Giebel H.A."/>
            <person name="Voget S."/>
            <person name="Brinkhoff T."/>
        </authorList>
    </citation>
    <scope>NUCLEOTIDE SEQUENCE [LARGE SCALE GENOMIC DNA]</scope>
    <source>
        <strain evidence="8 9">O3.65</strain>
    </source>
</reference>
<dbReference type="SUPFAM" id="SSF55469">
    <property type="entry name" value="FMN-dependent nitroreductase-like"/>
    <property type="match status" value="1"/>
</dbReference>
<feature type="region of interest" description="Disordered" evidence="6">
    <location>
        <begin position="207"/>
        <end position="226"/>
    </location>
</feature>
<dbReference type="EC" id="1.6.99.3" evidence="8"/>
<evidence type="ECO:0000256" key="4">
    <source>
        <dbReference type="ARBA" id="ARBA00022643"/>
    </source>
</evidence>
<feature type="domain" description="Nitroreductase" evidence="7">
    <location>
        <begin position="14"/>
        <end position="200"/>
    </location>
</feature>
<evidence type="ECO:0000256" key="2">
    <source>
        <dbReference type="ARBA" id="ARBA00007118"/>
    </source>
</evidence>
<evidence type="ECO:0000256" key="3">
    <source>
        <dbReference type="ARBA" id="ARBA00022630"/>
    </source>
</evidence>
<dbReference type="Gene3D" id="3.40.109.10">
    <property type="entry name" value="NADH Oxidase"/>
    <property type="match status" value="1"/>
</dbReference>
<evidence type="ECO:0000313" key="9">
    <source>
        <dbReference type="Proteomes" id="UP000068382"/>
    </source>
</evidence>
<evidence type="ECO:0000256" key="1">
    <source>
        <dbReference type="ARBA" id="ARBA00001917"/>
    </source>
</evidence>
<evidence type="ECO:0000256" key="5">
    <source>
        <dbReference type="ARBA" id="ARBA00023002"/>
    </source>
</evidence>
<keyword evidence="4" id="KW-0288">FMN</keyword>
<dbReference type="GO" id="GO:0016491">
    <property type="term" value="F:oxidoreductase activity"/>
    <property type="evidence" value="ECO:0007669"/>
    <property type="project" value="UniProtKB-KW"/>
</dbReference>
<comment type="similarity">
    <text evidence="2">Belongs to the nitroreductase family.</text>
</comment>
<dbReference type="EMBL" id="LPUY01000021">
    <property type="protein sequence ID" value="KUP94293.1"/>
    <property type="molecule type" value="Genomic_DNA"/>
</dbReference>
<sequence>MANSALNELDHLLSTRHSCRGFKPDPVPRAVITQILEAARKVPSWCNAQPWQLTLTSGAETDRLRQALSEAALTDSHQPDLAFPTGYSGPYQARRRSCGWALYEAVGVQRGDRAGSARQMMENFTLFGAPHCAILSSPAELGPYGAMDCGGFVTAFSLAAQALGVATIPQAAVASYAPMLHDLFDIPQDRLILCAISFGYEDEAHPANGFRTSRAEPEEFTDWRGH</sequence>
<dbReference type="InterPro" id="IPR029479">
    <property type="entry name" value="Nitroreductase"/>
</dbReference>
<keyword evidence="5 8" id="KW-0560">Oxidoreductase</keyword>
<dbReference type="PANTHER" id="PTHR43673">
    <property type="entry name" value="NAD(P)H NITROREDUCTASE YDGI-RELATED"/>
    <property type="match status" value="1"/>
</dbReference>
<dbReference type="InterPro" id="IPR000415">
    <property type="entry name" value="Nitroreductase-like"/>
</dbReference>
<dbReference type="RefSeq" id="WP_068240698.1">
    <property type="nucleotide sequence ID" value="NZ_LPUY01000021.1"/>
</dbReference>
<evidence type="ECO:0000259" key="7">
    <source>
        <dbReference type="Pfam" id="PF00881"/>
    </source>
</evidence>
<name>A0A132C177_9RHOB</name>
<protein>
    <submittedName>
        <fullName evidence="8">NADH dehydrogenase</fullName>
        <ecNumber evidence="8">1.6.99.3</ecNumber>
    </submittedName>
</protein>
<feature type="compositionally biased region" description="Basic and acidic residues" evidence="6">
    <location>
        <begin position="213"/>
        <end position="226"/>
    </location>
</feature>
<evidence type="ECO:0000256" key="6">
    <source>
        <dbReference type="SAM" id="MobiDB-lite"/>
    </source>
</evidence>
<dbReference type="Proteomes" id="UP000068382">
    <property type="component" value="Unassembled WGS sequence"/>
</dbReference>
<gene>
    <name evidence="8" type="primary">nox</name>
    <name evidence="8" type="ORF">TRIHO_08500</name>
</gene>
<comment type="cofactor">
    <cofactor evidence="1">
        <name>FMN</name>
        <dbReference type="ChEBI" id="CHEBI:58210"/>
    </cofactor>
</comment>
<dbReference type="PANTHER" id="PTHR43673:SF2">
    <property type="entry name" value="NITROREDUCTASE"/>
    <property type="match status" value="1"/>
</dbReference>
<keyword evidence="3" id="KW-0285">Flavoprotein</keyword>
<organism evidence="8 9">
    <name type="scientific">Tritonibacter horizontis</name>
    <dbReference type="NCBI Taxonomy" id="1768241"/>
    <lineage>
        <taxon>Bacteria</taxon>
        <taxon>Pseudomonadati</taxon>
        <taxon>Pseudomonadota</taxon>
        <taxon>Alphaproteobacteria</taxon>
        <taxon>Rhodobacterales</taxon>
        <taxon>Paracoccaceae</taxon>
        <taxon>Tritonibacter</taxon>
    </lineage>
</organism>
<accession>A0A132C177</accession>
<comment type="caution">
    <text evidence="8">The sequence shown here is derived from an EMBL/GenBank/DDBJ whole genome shotgun (WGS) entry which is preliminary data.</text>
</comment>
<keyword evidence="9" id="KW-1185">Reference proteome</keyword>